<feature type="transmembrane region" description="Helical" evidence="6">
    <location>
        <begin position="170"/>
        <end position="189"/>
    </location>
</feature>
<organism evidence="8 9">
    <name type="scientific">Paraphaeosphaeria minitans</name>
    <dbReference type="NCBI Taxonomy" id="565426"/>
    <lineage>
        <taxon>Eukaryota</taxon>
        <taxon>Fungi</taxon>
        <taxon>Dikarya</taxon>
        <taxon>Ascomycota</taxon>
        <taxon>Pezizomycotina</taxon>
        <taxon>Dothideomycetes</taxon>
        <taxon>Pleosporomycetidae</taxon>
        <taxon>Pleosporales</taxon>
        <taxon>Massarineae</taxon>
        <taxon>Didymosphaeriaceae</taxon>
        <taxon>Paraphaeosphaeria</taxon>
    </lineage>
</organism>
<dbReference type="OrthoDB" id="2441642at2759"/>
<protein>
    <submittedName>
        <fullName evidence="8">Major facilitator superfamily transporter</fullName>
    </submittedName>
</protein>
<dbReference type="Pfam" id="PF07690">
    <property type="entry name" value="MFS_1"/>
    <property type="match status" value="1"/>
</dbReference>
<keyword evidence="3 6" id="KW-0812">Transmembrane</keyword>
<sequence length="507" mass="54786">MSGSRTNDATADRTLAKKEAIGLESAPQDSPTAIYSAFTNLQKRCIVASVAIGAIFSPLAVQIYLPALQVIAKDFRVSVPKANLTVTIYLVFQGLAPVFVAGFSDYLGRRPAYLLCFLVFIAGNIGLALSKNYATLLSLRMIQAGGIAAVQTLCQAVVADVITSAERGTYIGYITIPAVVGPTVGPMIGGALAEYLGWRSVFWFLTICATIYLVFYIVVVPETCREIVGDGSVIPPLEYRTLYQLCADARHQEDLTTENPVSDFQHPSRPSYFRMLRLSMVLILHPEFALLLFYGAVHFASLYAIGTTLATQFFEIFGFGSFKVGLMFLPMVGGTLVAVVLVGKAMNWNFIRNSRRLGLSSDKTEQHDLTNFPIERARLEIVLPLSMATAAVLIAWGWALQARTSIAVFCVLGIILGISYTGVINAFNALVTDYYRTKAAGAVAIHWFCGCSVAAMMSAIIQPMIDGVGAGWAYTILGALHLACPSSSSHPHMERNVLAAGSKDLVT</sequence>
<reference evidence="8" key="1">
    <citation type="journal article" date="2020" name="Mol. Plant Microbe Interact.">
        <title>Genome Sequence of the Biocontrol Agent Coniothyrium minitans strain Conio (IMI 134523).</title>
        <authorList>
            <person name="Patel D."/>
            <person name="Shittu T.A."/>
            <person name="Baroncelli R."/>
            <person name="Muthumeenakshi S."/>
            <person name="Osborne T.H."/>
            <person name="Janganan T.K."/>
            <person name="Sreenivasaprasad S."/>
        </authorList>
    </citation>
    <scope>NUCLEOTIDE SEQUENCE</scope>
    <source>
        <strain evidence="8">Conio</strain>
    </source>
</reference>
<comment type="caution">
    <text evidence="8">The sequence shown here is derived from an EMBL/GenBank/DDBJ whole genome shotgun (WGS) entry which is preliminary data.</text>
</comment>
<feature type="transmembrane region" description="Helical" evidence="6">
    <location>
        <begin position="381"/>
        <end position="400"/>
    </location>
</feature>
<feature type="transmembrane region" description="Helical" evidence="6">
    <location>
        <begin position="85"/>
        <end position="104"/>
    </location>
</feature>
<feature type="transmembrane region" description="Helical" evidence="6">
    <location>
        <begin position="201"/>
        <end position="219"/>
    </location>
</feature>
<proteinExistence type="predicted"/>
<feature type="transmembrane region" description="Helical" evidence="6">
    <location>
        <begin position="439"/>
        <end position="461"/>
    </location>
</feature>
<dbReference type="PANTHER" id="PTHR23502:SF51">
    <property type="entry name" value="QUINIDINE RESISTANCE PROTEIN 1-RELATED"/>
    <property type="match status" value="1"/>
</dbReference>
<dbReference type="FunFam" id="1.20.1720.10:FF:000009">
    <property type="entry name" value="MFS multidrug transporter"/>
    <property type="match status" value="1"/>
</dbReference>
<feature type="transmembrane region" description="Helical" evidence="6">
    <location>
        <begin position="45"/>
        <end position="65"/>
    </location>
</feature>
<evidence type="ECO:0000256" key="6">
    <source>
        <dbReference type="SAM" id="Phobius"/>
    </source>
</evidence>
<dbReference type="EMBL" id="WJXW01000002">
    <property type="protein sequence ID" value="KAF9740421.1"/>
    <property type="molecule type" value="Genomic_DNA"/>
</dbReference>
<dbReference type="GO" id="GO:0022857">
    <property type="term" value="F:transmembrane transporter activity"/>
    <property type="evidence" value="ECO:0007669"/>
    <property type="project" value="InterPro"/>
</dbReference>
<feature type="domain" description="Major facilitator superfamily (MFS) profile" evidence="7">
    <location>
        <begin position="46"/>
        <end position="496"/>
    </location>
</feature>
<feature type="transmembrane region" description="Helical" evidence="6">
    <location>
        <begin position="278"/>
        <end position="305"/>
    </location>
</feature>
<evidence type="ECO:0000313" key="9">
    <source>
        <dbReference type="Proteomes" id="UP000756921"/>
    </source>
</evidence>
<dbReference type="AlphaFoldDB" id="A0A9P6GRC3"/>
<name>A0A9P6GRC3_9PLEO</name>
<keyword evidence="2" id="KW-0813">Transport</keyword>
<feature type="transmembrane region" description="Helical" evidence="6">
    <location>
        <begin position="325"/>
        <end position="346"/>
    </location>
</feature>
<keyword evidence="4 6" id="KW-1133">Transmembrane helix</keyword>
<evidence type="ECO:0000256" key="2">
    <source>
        <dbReference type="ARBA" id="ARBA00022448"/>
    </source>
</evidence>
<dbReference type="PANTHER" id="PTHR23502">
    <property type="entry name" value="MAJOR FACILITATOR SUPERFAMILY"/>
    <property type="match status" value="1"/>
</dbReference>
<feature type="transmembrane region" description="Helical" evidence="6">
    <location>
        <begin position="111"/>
        <end position="129"/>
    </location>
</feature>
<evidence type="ECO:0000256" key="3">
    <source>
        <dbReference type="ARBA" id="ARBA00022692"/>
    </source>
</evidence>
<evidence type="ECO:0000259" key="7">
    <source>
        <dbReference type="PROSITE" id="PS50850"/>
    </source>
</evidence>
<dbReference type="GO" id="GO:0005886">
    <property type="term" value="C:plasma membrane"/>
    <property type="evidence" value="ECO:0007669"/>
    <property type="project" value="TreeGrafter"/>
</dbReference>
<evidence type="ECO:0000256" key="5">
    <source>
        <dbReference type="ARBA" id="ARBA00023136"/>
    </source>
</evidence>
<dbReference type="PROSITE" id="PS50850">
    <property type="entry name" value="MFS"/>
    <property type="match status" value="1"/>
</dbReference>
<comment type="subcellular location">
    <subcellularLocation>
        <location evidence="1">Membrane</location>
        <topology evidence="1">Multi-pass membrane protein</topology>
    </subcellularLocation>
</comment>
<dbReference type="SUPFAM" id="SSF103473">
    <property type="entry name" value="MFS general substrate transporter"/>
    <property type="match status" value="1"/>
</dbReference>
<feature type="transmembrane region" description="Helical" evidence="6">
    <location>
        <begin position="406"/>
        <end position="427"/>
    </location>
</feature>
<dbReference type="InterPro" id="IPR036259">
    <property type="entry name" value="MFS_trans_sf"/>
</dbReference>
<keyword evidence="9" id="KW-1185">Reference proteome</keyword>
<feature type="transmembrane region" description="Helical" evidence="6">
    <location>
        <begin position="141"/>
        <end position="163"/>
    </location>
</feature>
<evidence type="ECO:0000256" key="1">
    <source>
        <dbReference type="ARBA" id="ARBA00004141"/>
    </source>
</evidence>
<dbReference type="InterPro" id="IPR011701">
    <property type="entry name" value="MFS"/>
</dbReference>
<dbReference type="Gene3D" id="1.20.1250.20">
    <property type="entry name" value="MFS general substrate transporter like domains"/>
    <property type="match status" value="1"/>
</dbReference>
<evidence type="ECO:0000313" key="8">
    <source>
        <dbReference type="EMBL" id="KAF9740421.1"/>
    </source>
</evidence>
<evidence type="ECO:0000256" key="4">
    <source>
        <dbReference type="ARBA" id="ARBA00022989"/>
    </source>
</evidence>
<keyword evidence="5 6" id="KW-0472">Membrane</keyword>
<dbReference type="Proteomes" id="UP000756921">
    <property type="component" value="Unassembled WGS sequence"/>
</dbReference>
<dbReference type="PRINTS" id="PR01036">
    <property type="entry name" value="TCRTETB"/>
</dbReference>
<dbReference type="InterPro" id="IPR020846">
    <property type="entry name" value="MFS_dom"/>
</dbReference>
<gene>
    <name evidence="8" type="ORF">PMIN01_03056</name>
</gene>
<accession>A0A9P6GRC3</accession>